<evidence type="ECO:0000256" key="5">
    <source>
        <dbReference type="ARBA" id="ARBA00023154"/>
    </source>
</evidence>
<dbReference type="InterPro" id="IPR018510">
    <property type="entry name" value="DAP_epimerase_AS"/>
</dbReference>
<gene>
    <name evidence="10" type="ORF">BBW65_00685</name>
</gene>
<dbReference type="NCBIfam" id="TIGR00652">
    <property type="entry name" value="DapF"/>
    <property type="match status" value="1"/>
</dbReference>
<keyword evidence="5" id="KW-0457">Lysine biosynthesis</keyword>
<evidence type="ECO:0000256" key="6">
    <source>
        <dbReference type="ARBA" id="ARBA00023235"/>
    </source>
</evidence>
<dbReference type="Pfam" id="PF01678">
    <property type="entry name" value="DAP_epimerase"/>
    <property type="match status" value="2"/>
</dbReference>
<dbReference type="OrthoDB" id="9805408at2"/>
<dbReference type="PROSITE" id="PS01326">
    <property type="entry name" value="DAP_EPIMERASE"/>
    <property type="match status" value="1"/>
</dbReference>
<dbReference type="GO" id="GO:0005829">
    <property type="term" value="C:cytosol"/>
    <property type="evidence" value="ECO:0007669"/>
    <property type="project" value="TreeGrafter"/>
</dbReference>
<evidence type="ECO:0000256" key="4">
    <source>
        <dbReference type="ARBA" id="ARBA00022605"/>
    </source>
</evidence>
<dbReference type="KEGG" id="het:BBW65_00685"/>
<dbReference type="Gene3D" id="3.10.310.10">
    <property type="entry name" value="Diaminopimelate Epimerase, Chain A, domain 1"/>
    <property type="match status" value="2"/>
</dbReference>
<comment type="similarity">
    <text evidence="2">Belongs to the diaminopimelate epimerase family.</text>
</comment>
<dbReference type="UniPathway" id="UPA00034">
    <property type="reaction ID" value="UER00025"/>
</dbReference>
<dbReference type="InterPro" id="IPR001653">
    <property type="entry name" value="DAP_epimerase_DapF"/>
</dbReference>
<organism evidence="10 11">
    <name type="scientific">Helicobacter enhydrae</name>
    <dbReference type="NCBI Taxonomy" id="222136"/>
    <lineage>
        <taxon>Bacteria</taxon>
        <taxon>Pseudomonadati</taxon>
        <taxon>Campylobacterota</taxon>
        <taxon>Epsilonproteobacteria</taxon>
        <taxon>Campylobacterales</taxon>
        <taxon>Helicobacteraceae</taxon>
        <taxon>Helicobacter</taxon>
    </lineage>
</organism>
<dbReference type="SUPFAM" id="SSF54506">
    <property type="entry name" value="Diaminopimelate epimerase-like"/>
    <property type="match status" value="2"/>
</dbReference>
<comment type="catalytic activity">
    <reaction evidence="7">
        <text>(2S,6S)-2,6-diaminopimelate = meso-2,6-diaminopimelate</text>
        <dbReference type="Rhea" id="RHEA:15393"/>
        <dbReference type="ChEBI" id="CHEBI:57609"/>
        <dbReference type="ChEBI" id="CHEBI:57791"/>
        <dbReference type="EC" id="5.1.1.7"/>
    </reaction>
</comment>
<comment type="pathway">
    <text evidence="1">Amino-acid biosynthesis; L-lysine biosynthesis via DAP pathway; DL-2,6-diaminopimelate from LL-2,6-diaminopimelate: step 1/1.</text>
</comment>
<evidence type="ECO:0000256" key="9">
    <source>
        <dbReference type="PROSITE-ProRule" id="PRU10125"/>
    </source>
</evidence>
<dbReference type="Proteomes" id="UP000092884">
    <property type="component" value="Chromosome"/>
</dbReference>
<accession>A0A1B1U3X2</accession>
<evidence type="ECO:0000256" key="3">
    <source>
        <dbReference type="ARBA" id="ARBA00013080"/>
    </source>
</evidence>
<evidence type="ECO:0000256" key="7">
    <source>
        <dbReference type="ARBA" id="ARBA00051712"/>
    </source>
</evidence>
<proteinExistence type="inferred from homology"/>
<protein>
    <recommendedName>
        <fullName evidence="3 8">Diaminopimelate epimerase</fullName>
        <ecNumber evidence="3 8">5.1.1.7</ecNumber>
    </recommendedName>
</protein>
<dbReference type="GO" id="GO:0008837">
    <property type="term" value="F:diaminopimelate epimerase activity"/>
    <property type="evidence" value="ECO:0007669"/>
    <property type="project" value="UniProtKB-UniRule"/>
</dbReference>
<dbReference type="EMBL" id="CP016503">
    <property type="protein sequence ID" value="ANV97422.1"/>
    <property type="molecule type" value="Genomic_DNA"/>
</dbReference>
<feature type="active site" evidence="9">
    <location>
        <position position="71"/>
    </location>
</feature>
<sequence length="261" mass="29398">MLELEKYSASGNDFLITHIPPSNFDLALFARKVCDRHQGIGADGLVILYPHEKYAYQWRFYNSDGSLASMCGNASRCVGLYAFLHSLAPQKHQFLSGAGMIEVEILSTQAPYRVLSHLGTYQLFALNQDNGWDFFNTGVPHLVRFVKTLEEFQIFSIESMKDMRLQYDANVNIVCKTQEGYRIKTYERGVEDITLACGTGMASVVASLKERGELEGDEVILIPPSDELIKFRIQEKNISFEGEVKRIAKCQIDLSFLGASE</sequence>
<dbReference type="PANTHER" id="PTHR31689">
    <property type="entry name" value="DIAMINOPIMELATE EPIMERASE, CHLOROPLASTIC"/>
    <property type="match status" value="1"/>
</dbReference>
<dbReference type="EC" id="5.1.1.7" evidence="3 8"/>
<dbReference type="PANTHER" id="PTHR31689:SF0">
    <property type="entry name" value="DIAMINOPIMELATE EPIMERASE"/>
    <property type="match status" value="1"/>
</dbReference>
<evidence type="ECO:0000313" key="10">
    <source>
        <dbReference type="EMBL" id="ANV97422.1"/>
    </source>
</evidence>
<keyword evidence="4" id="KW-0028">Amino-acid biosynthesis</keyword>
<dbReference type="STRING" id="222136.BBW65_00685"/>
<evidence type="ECO:0000256" key="1">
    <source>
        <dbReference type="ARBA" id="ARBA00005196"/>
    </source>
</evidence>
<dbReference type="AlphaFoldDB" id="A0A1B1U3X2"/>
<reference evidence="11" key="1">
    <citation type="submission" date="2016-07" db="EMBL/GenBank/DDBJ databases">
        <authorList>
            <person name="Florea S."/>
            <person name="Webb J.S."/>
            <person name="Jaromczyk J."/>
            <person name="Schardl C.L."/>
        </authorList>
    </citation>
    <scope>NUCLEOTIDE SEQUENCE [LARGE SCALE GENOMIC DNA]</scope>
    <source>
        <strain evidence="11">MIT 01-6242</strain>
    </source>
</reference>
<dbReference type="RefSeq" id="WP_066338399.1">
    <property type="nucleotide sequence ID" value="NZ_CP016503.1"/>
</dbReference>
<evidence type="ECO:0000313" key="11">
    <source>
        <dbReference type="Proteomes" id="UP000092884"/>
    </source>
</evidence>
<dbReference type="GO" id="GO:0009089">
    <property type="term" value="P:lysine biosynthetic process via diaminopimelate"/>
    <property type="evidence" value="ECO:0007669"/>
    <property type="project" value="UniProtKB-UniRule"/>
</dbReference>
<keyword evidence="11" id="KW-1185">Reference proteome</keyword>
<evidence type="ECO:0000256" key="2">
    <source>
        <dbReference type="ARBA" id="ARBA00010219"/>
    </source>
</evidence>
<name>A0A1B1U3X2_9HELI</name>
<keyword evidence="6" id="KW-0413">Isomerase</keyword>
<evidence type="ECO:0000256" key="8">
    <source>
        <dbReference type="NCBIfam" id="TIGR00652"/>
    </source>
</evidence>